<dbReference type="InterPro" id="IPR016131">
    <property type="entry name" value="Haemerythrin_Fe_BS"/>
</dbReference>
<accession>A0A1W1HLA7</accession>
<dbReference type="SUPFAM" id="SSF58104">
    <property type="entry name" value="Methyl-accepting chemotaxis protein (MCP) signaling domain"/>
    <property type="match status" value="1"/>
</dbReference>
<keyword evidence="11" id="KW-0812">Transmembrane</keyword>
<dbReference type="SUPFAM" id="SSF47188">
    <property type="entry name" value="Hemerythrin-like"/>
    <property type="match status" value="1"/>
</dbReference>
<dbReference type="GO" id="GO:0005886">
    <property type="term" value="C:plasma membrane"/>
    <property type="evidence" value="ECO:0007669"/>
    <property type="project" value="UniProtKB-SubCell"/>
</dbReference>
<dbReference type="Pfam" id="PF00672">
    <property type="entry name" value="HAMP"/>
    <property type="match status" value="1"/>
</dbReference>
<evidence type="ECO:0000256" key="9">
    <source>
        <dbReference type="SAM" id="Coils"/>
    </source>
</evidence>
<dbReference type="PANTHER" id="PTHR32089:SF112">
    <property type="entry name" value="LYSOZYME-LIKE PROTEIN-RELATED"/>
    <property type="match status" value="1"/>
</dbReference>
<keyword evidence="11" id="KW-0472">Membrane</keyword>
<protein>
    <submittedName>
        <fullName evidence="15">Methyl-accepting chemotaxis sensory transducer (Modular protein)</fullName>
    </submittedName>
</protein>
<proteinExistence type="inferred from homology"/>
<dbReference type="Proteomes" id="UP000191931">
    <property type="component" value="Unassembled WGS sequence"/>
</dbReference>
<dbReference type="GO" id="GO:0046872">
    <property type="term" value="F:metal ion binding"/>
    <property type="evidence" value="ECO:0007669"/>
    <property type="project" value="UniProtKB-KW"/>
</dbReference>
<feature type="transmembrane region" description="Helical" evidence="11">
    <location>
        <begin position="296"/>
        <end position="316"/>
    </location>
</feature>
<dbReference type="InterPro" id="IPR012312">
    <property type="entry name" value="Hemerythrin-like"/>
</dbReference>
<dbReference type="Gene3D" id="1.20.120.50">
    <property type="entry name" value="Hemerythrin-like"/>
    <property type="match status" value="1"/>
</dbReference>
<feature type="compositionally biased region" description="Basic and acidic residues" evidence="10">
    <location>
        <begin position="667"/>
        <end position="678"/>
    </location>
</feature>
<evidence type="ECO:0000259" key="14">
    <source>
        <dbReference type="PROSITE" id="PS50885"/>
    </source>
</evidence>
<dbReference type="OrthoDB" id="9774644at2"/>
<feature type="domain" description="Methyl-accepting transducer" evidence="12">
    <location>
        <begin position="384"/>
        <end position="627"/>
    </location>
</feature>
<evidence type="ECO:0000256" key="10">
    <source>
        <dbReference type="SAM" id="MobiDB-lite"/>
    </source>
</evidence>
<comment type="similarity">
    <text evidence="2">Belongs to the hemerythrin family.</text>
</comment>
<keyword evidence="3" id="KW-1003">Cell membrane</keyword>
<comment type="subcellular location">
    <subcellularLocation>
        <location evidence="1">Cell inner membrane</location>
        <topology evidence="1">Multi-pass membrane protein</topology>
    </subcellularLocation>
</comment>
<dbReference type="PROSITE" id="PS50192">
    <property type="entry name" value="T_SNARE"/>
    <property type="match status" value="1"/>
</dbReference>
<dbReference type="SMART" id="SM00304">
    <property type="entry name" value="HAMP"/>
    <property type="match status" value="1"/>
</dbReference>
<keyword evidence="6 8" id="KW-0807">Transducer</keyword>
<feature type="coiled-coil region" evidence="9">
    <location>
        <begin position="85"/>
        <end position="112"/>
    </location>
</feature>
<name>A0A1W1HLA7_9BACT</name>
<dbReference type="STRING" id="1246637.MTBBW1_950013"/>
<dbReference type="CDD" id="cd12107">
    <property type="entry name" value="Hemerythrin"/>
    <property type="match status" value="1"/>
</dbReference>
<gene>
    <name evidence="15" type="ORF">MTBBW1_950013</name>
</gene>
<keyword evidence="3" id="KW-0997">Cell inner membrane</keyword>
<feature type="domain" description="HAMP" evidence="14">
    <location>
        <begin position="318"/>
        <end position="372"/>
    </location>
</feature>
<dbReference type="EMBL" id="FWEV01000342">
    <property type="protein sequence ID" value="SLM33215.1"/>
    <property type="molecule type" value="Genomic_DNA"/>
</dbReference>
<dbReference type="NCBIfam" id="TIGR02481">
    <property type="entry name" value="hemeryth_dom"/>
    <property type="match status" value="1"/>
</dbReference>
<evidence type="ECO:0000256" key="6">
    <source>
        <dbReference type="ARBA" id="ARBA00023224"/>
    </source>
</evidence>
<dbReference type="PROSITE" id="PS50885">
    <property type="entry name" value="HAMP"/>
    <property type="match status" value="1"/>
</dbReference>
<evidence type="ECO:0000256" key="1">
    <source>
        <dbReference type="ARBA" id="ARBA00004429"/>
    </source>
</evidence>
<evidence type="ECO:0000256" key="7">
    <source>
        <dbReference type="ARBA" id="ARBA00029447"/>
    </source>
</evidence>
<sequence length="846" mass="93148">MISIIKKSLRIKILLILVFILILSFAGLSFSIVKVQTLMLEEMTDTINSKLKKTDLNTQNYFVSLEENLVSSLMLMKEEVTSNVSASTEEAISQEEKQLKDAMNALVKTNATVIADLLASISQTFLMEKMYNQITSFTRALCASDEVIYAFFLDQDGKPVVNYIDYANDQIDKYLDQGEGDSDIDILFKESQKDPEVLIHEKELKFFNIPQGKIVICIAKKAVVKEIKALVERFELYKSENEENISVLMKAQSEETLQFIQEKLKIINHDNSVAIQETGVLLKNAISHVNKNSRKVILVIGAICCFIILIATALLFRYMILSPLKDISDGLKDTAEGEGDLTKRLHVNRTDEIGVLAGWFNAFISRMNNIIVDITENAQTVTAASAEVLSVAEQMSEDAADLSMRSNTVAAATEEMSANMSSVAAASEQSSTNLTIVADSATEMKSTIGEVAQSCSRARQISENAASAVESASGKVTRLGDAARDISKITEAITEIAEQTNLLALNATIEAARAGEAGKGFAVVASEIKNLATQTTEATLDIRNKIAEIQTSTQETINEVSTISGVFTEVNEIVSTIAAAVEEQSAAASEVSDNIQQASLGIVEVNENVAQTSQVSAEIASDIHVVNNVAETMSQKSGQMNLSAQDLSELAYKLRDMISVFKISADNKGKKQNNETHTSDSAPGRNKSATAISKKSVAKSKSTDPKNSQNKIFDLITWGPKLKTGIDEIDAQHKELVRMVNELHRAMKMKAAIEKSGKILDNLAQYTVYHFGHEEKLFQKYQYPESKEHKKIHENLVKTVTDFQKDFKSGKASLSVDLMTFLTDWLKEHIMKCDMKYAPFFKSKGL</sequence>
<evidence type="ECO:0000256" key="4">
    <source>
        <dbReference type="ARBA" id="ARBA00022723"/>
    </source>
</evidence>
<evidence type="ECO:0000313" key="15">
    <source>
        <dbReference type="EMBL" id="SLM33215.1"/>
    </source>
</evidence>
<keyword evidence="4" id="KW-0479">Metal-binding</keyword>
<dbReference type="CDD" id="cd06225">
    <property type="entry name" value="HAMP"/>
    <property type="match status" value="1"/>
</dbReference>
<evidence type="ECO:0000259" key="13">
    <source>
        <dbReference type="PROSITE" id="PS50192"/>
    </source>
</evidence>
<organism evidence="15 16">
    <name type="scientific">Desulfamplus magnetovallimortis</name>
    <dbReference type="NCBI Taxonomy" id="1246637"/>
    <lineage>
        <taxon>Bacteria</taxon>
        <taxon>Pseudomonadati</taxon>
        <taxon>Thermodesulfobacteriota</taxon>
        <taxon>Desulfobacteria</taxon>
        <taxon>Desulfobacterales</taxon>
        <taxon>Desulfobacteraceae</taxon>
        <taxon>Desulfamplus</taxon>
    </lineage>
</organism>
<keyword evidence="16" id="KW-1185">Reference proteome</keyword>
<dbReference type="RefSeq" id="WP_080803474.1">
    <property type="nucleotide sequence ID" value="NZ_LT828544.1"/>
</dbReference>
<dbReference type="InterPro" id="IPR035938">
    <property type="entry name" value="Hemerythrin-like_sf"/>
</dbReference>
<keyword evidence="5" id="KW-0408">Iron</keyword>
<dbReference type="InterPro" id="IPR012827">
    <property type="entry name" value="Hemerythrin_metal-bd"/>
</dbReference>
<evidence type="ECO:0000256" key="11">
    <source>
        <dbReference type="SAM" id="Phobius"/>
    </source>
</evidence>
<dbReference type="SMART" id="SM00283">
    <property type="entry name" value="MA"/>
    <property type="match status" value="1"/>
</dbReference>
<keyword evidence="11" id="KW-1133">Transmembrane helix</keyword>
<dbReference type="CDD" id="cd11386">
    <property type="entry name" value="MCP_signal"/>
    <property type="match status" value="1"/>
</dbReference>
<comment type="similarity">
    <text evidence="7">Belongs to the methyl-accepting chemotaxis (MCP) protein family.</text>
</comment>
<dbReference type="Gene3D" id="1.10.287.950">
    <property type="entry name" value="Methyl-accepting chemotaxis protein"/>
    <property type="match status" value="1"/>
</dbReference>
<dbReference type="GO" id="GO:0007165">
    <property type="term" value="P:signal transduction"/>
    <property type="evidence" value="ECO:0007669"/>
    <property type="project" value="UniProtKB-KW"/>
</dbReference>
<dbReference type="AlphaFoldDB" id="A0A1W1HLA7"/>
<dbReference type="PROSITE" id="PS50111">
    <property type="entry name" value="CHEMOTAXIS_TRANSDUC_2"/>
    <property type="match status" value="1"/>
</dbReference>
<reference evidence="15 16" key="1">
    <citation type="submission" date="2017-03" db="EMBL/GenBank/DDBJ databases">
        <authorList>
            <person name="Afonso C.L."/>
            <person name="Miller P.J."/>
            <person name="Scott M.A."/>
            <person name="Spackman E."/>
            <person name="Goraichik I."/>
            <person name="Dimitrov K.M."/>
            <person name="Suarez D.L."/>
            <person name="Swayne D.E."/>
        </authorList>
    </citation>
    <scope>NUCLEOTIDE SEQUENCE [LARGE SCALE GENOMIC DNA]</scope>
    <source>
        <strain evidence="15">PRJEB14757</strain>
    </source>
</reference>
<dbReference type="PANTHER" id="PTHR32089">
    <property type="entry name" value="METHYL-ACCEPTING CHEMOTAXIS PROTEIN MCPB"/>
    <property type="match status" value="1"/>
</dbReference>
<dbReference type="Pfam" id="PF01814">
    <property type="entry name" value="Hemerythrin"/>
    <property type="match status" value="1"/>
</dbReference>
<dbReference type="NCBIfam" id="NF033749">
    <property type="entry name" value="bact_hemeryth"/>
    <property type="match status" value="1"/>
</dbReference>
<feature type="domain" description="T-SNARE coiled-coil homology" evidence="13">
    <location>
        <begin position="550"/>
        <end position="612"/>
    </location>
</feature>
<dbReference type="InterPro" id="IPR000727">
    <property type="entry name" value="T_SNARE_dom"/>
</dbReference>
<evidence type="ECO:0000256" key="5">
    <source>
        <dbReference type="ARBA" id="ARBA00023004"/>
    </source>
</evidence>
<evidence type="ECO:0000259" key="12">
    <source>
        <dbReference type="PROSITE" id="PS50111"/>
    </source>
</evidence>
<evidence type="ECO:0000256" key="3">
    <source>
        <dbReference type="ARBA" id="ARBA00022519"/>
    </source>
</evidence>
<evidence type="ECO:0000256" key="2">
    <source>
        <dbReference type="ARBA" id="ARBA00010587"/>
    </source>
</evidence>
<evidence type="ECO:0000256" key="8">
    <source>
        <dbReference type="PROSITE-ProRule" id="PRU00284"/>
    </source>
</evidence>
<dbReference type="Gene3D" id="1.10.8.500">
    <property type="entry name" value="HAMP domain in histidine kinase"/>
    <property type="match status" value="1"/>
</dbReference>
<evidence type="ECO:0000313" key="16">
    <source>
        <dbReference type="Proteomes" id="UP000191931"/>
    </source>
</evidence>
<feature type="region of interest" description="Disordered" evidence="10">
    <location>
        <begin position="667"/>
        <end position="708"/>
    </location>
</feature>
<dbReference type="InterPro" id="IPR004089">
    <property type="entry name" value="MCPsignal_dom"/>
</dbReference>
<dbReference type="InterPro" id="IPR003660">
    <property type="entry name" value="HAMP_dom"/>
</dbReference>
<keyword evidence="9" id="KW-0175">Coiled coil</keyword>
<dbReference type="PROSITE" id="PS00550">
    <property type="entry name" value="HEMERYTHRINS"/>
    <property type="match status" value="1"/>
</dbReference>
<dbReference type="Pfam" id="PF00015">
    <property type="entry name" value="MCPsignal"/>
    <property type="match status" value="1"/>
</dbReference>